<evidence type="ECO:0000256" key="4">
    <source>
        <dbReference type="ARBA" id="ARBA00022989"/>
    </source>
</evidence>
<gene>
    <name evidence="7" type="ORF">SAMN05216266_1493</name>
</gene>
<dbReference type="InterPro" id="IPR019108">
    <property type="entry name" value="Caa3_assmbl_CtaG-rel"/>
</dbReference>
<keyword evidence="2" id="KW-1003">Cell membrane</keyword>
<evidence type="ECO:0000256" key="3">
    <source>
        <dbReference type="ARBA" id="ARBA00022692"/>
    </source>
</evidence>
<evidence type="ECO:0000313" key="7">
    <source>
        <dbReference type="EMBL" id="SFB64840.1"/>
    </source>
</evidence>
<proteinExistence type="predicted"/>
<feature type="transmembrane region" description="Helical" evidence="6">
    <location>
        <begin position="190"/>
        <end position="212"/>
    </location>
</feature>
<dbReference type="Pfam" id="PF09678">
    <property type="entry name" value="Caa3_CtaG"/>
    <property type="match status" value="1"/>
</dbReference>
<evidence type="ECO:0000256" key="2">
    <source>
        <dbReference type="ARBA" id="ARBA00022475"/>
    </source>
</evidence>
<dbReference type="AlphaFoldDB" id="A0A1I1CW80"/>
<protein>
    <submittedName>
        <fullName evidence="7">Putative membrane protein</fullName>
    </submittedName>
</protein>
<name>A0A1I1CW80_9PSEU</name>
<dbReference type="Proteomes" id="UP000243799">
    <property type="component" value="Unassembled WGS sequence"/>
</dbReference>
<keyword evidence="4 6" id="KW-1133">Transmembrane helix</keyword>
<dbReference type="RefSeq" id="WP_197684728.1">
    <property type="nucleotide sequence ID" value="NZ_FOKG01000049.1"/>
</dbReference>
<dbReference type="GO" id="GO:0005886">
    <property type="term" value="C:plasma membrane"/>
    <property type="evidence" value="ECO:0007669"/>
    <property type="project" value="UniProtKB-SubCell"/>
</dbReference>
<feature type="transmembrane region" description="Helical" evidence="6">
    <location>
        <begin position="83"/>
        <end position="103"/>
    </location>
</feature>
<sequence>MTATHIQHAPAHLGIAAIELVIAATACAAVLGYLLAATRLRRRGDMWPRRRDVFFLAGGSALVCAVLIPLPGEPFTGHMTQHLITAMIAPLLLVLSRPLTLTLRVLPPGRARRALLTMAHSRPAAWLVFPPLAALLDIGVLWLLYRTPLYAATQHQPLVHAAVHAHVLIAGLLFTFAVCQLDPLRHRWNLAWRATTLLAAGAAHAILAKTLYATPPPATAVTTDDLHTAAQLMYYGGDLVEIALAATVAITWYTTTGRAHTRRRRQPAAAS</sequence>
<organism evidence="7 8">
    <name type="scientific">Amycolatopsis marina</name>
    <dbReference type="NCBI Taxonomy" id="490629"/>
    <lineage>
        <taxon>Bacteria</taxon>
        <taxon>Bacillati</taxon>
        <taxon>Actinomycetota</taxon>
        <taxon>Actinomycetes</taxon>
        <taxon>Pseudonocardiales</taxon>
        <taxon>Pseudonocardiaceae</taxon>
        <taxon>Amycolatopsis</taxon>
    </lineage>
</organism>
<feature type="transmembrane region" description="Helical" evidence="6">
    <location>
        <begin position="53"/>
        <end position="71"/>
    </location>
</feature>
<feature type="transmembrane region" description="Helical" evidence="6">
    <location>
        <begin position="124"/>
        <end position="145"/>
    </location>
</feature>
<dbReference type="STRING" id="490629.SAMN05216266_1493"/>
<evidence type="ECO:0000313" key="8">
    <source>
        <dbReference type="Proteomes" id="UP000243799"/>
    </source>
</evidence>
<feature type="transmembrane region" description="Helical" evidence="6">
    <location>
        <begin position="157"/>
        <end position="178"/>
    </location>
</feature>
<dbReference type="EMBL" id="FOKG01000049">
    <property type="protein sequence ID" value="SFB64840.1"/>
    <property type="molecule type" value="Genomic_DNA"/>
</dbReference>
<keyword evidence="5 6" id="KW-0472">Membrane</keyword>
<keyword evidence="3 6" id="KW-0812">Transmembrane</keyword>
<evidence type="ECO:0000256" key="1">
    <source>
        <dbReference type="ARBA" id="ARBA00004651"/>
    </source>
</evidence>
<feature type="transmembrane region" description="Helical" evidence="6">
    <location>
        <begin position="12"/>
        <end position="33"/>
    </location>
</feature>
<reference evidence="8" key="1">
    <citation type="submission" date="2016-10" db="EMBL/GenBank/DDBJ databases">
        <authorList>
            <person name="Varghese N."/>
            <person name="Submissions S."/>
        </authorList>
    </citation>
    <scope>NUCLEOTIDE SEQUENCE [LARGE SCALE GENOMIC DNA]</scope>
    <source>
        <strain evidence="8">CGMCC 4.3568</strain>
    </source>
</reference>
<comment type="subcellular location">
    <subcellularLocation>
        <location evidence="1">Cell membrane</location>
        <topology evidence="1">Multi-pass membrane protein</topology>
    </subcellularLocation>
</comment>
<evidence type="ECO:0000256" key="5">
    <source>
        <dbReference type="ARBA" id="ARBA00023136"/>
    </source>
</evidence>
<accession>A0A1I1CW80</accession>
<keyword evidence="8" id="KW-1185">Reference proteome</keyword>
<feature type="transmembrane region" description="Helical" evidence="6">
    <location>
        <begin position="232"/>
        <end position="255"/>
    </location>
</feature>
<evidence type="ECO:0000256" key="6">
    <source>
        <dbReference type="SAM" id="Phobius"/>
    </source>
</evidence>